<name>A0A1X6Y6Y2_9RHOB</name>
<dbReference type="AlphaFoldDB" id="A0A1X6Y6Y2"/>
<evidence type="ECO:0000259" key="2">
    <source>
        <dbReference type="PROSITE" id="PS50931"/>
    </source>
</evidence>
<evidence type="ECO:0000313" key="4">
    <source>
        <dbReference type="Proteomes" id="UP000193570"/>
    </source>
</evidence>
<accession>A0A1X6Y6Y2</accession>
<dbReference type="SUPFAM" id="SSF46785">
    <property type="entry name" value="Winged helix' DNA-binding domain"/>
    <property type="match status" value="1"/>
</dbReference>
<keyword evidence="3" id="KW-0238">DNA-binding</keyword>
<dbReference type="InterPro" id="IPR036388">
    <property type="entry name" value="WH-like_DNA-bd_sf"/>
</dbReference>
<dbReference type="GO" id="GO:0003700">
    <property type="term" value="F:DNA-binding transcription factor activity"/>
    <property type="evidence" value="ECO:0007669"/>
    <property type="project" value="InterPro"/>
</dbReference>
<evidence type="ECO:0000313" key="3">
    <source>
        <dbReference type="EMBL" id="SLN11806.1"/>
    </source>
</evidence>
<reference evidence="3 4" key="1">
    <citation type="submission" date="2017-03" db="EMBL/GenBank/DDBJ databases">
        <authorList>
            <person name="Afonso C.L."/>
            <person name="Miller P.J."/>
            <person name="Scott M.A."/>
            <person name="Spackman E."/>
            <person name="Goraichik I."/>
            <person name="Dimitrov K.M."/>
            <person name="Suarez D.L."/>
            <person name="Swayne D.E."/>
        </authorList>
    </citation>
    <scope>NUCLEOTIDE SEQUENCE [LARGE SCALE GENOMIC DNA]</scope>
    <source>
        <strain evidence="3 4">CECT 8625</strain>
    </source>
</reference>
<comment type="similarity">
    <text evidence="1">Belongs to the LysR transcriptional regulatory family.</text>
</comment>
<keyword evidence="4" id="KW-1185">Reference proteome</keyword>
<dbReference type="SUPFAM" id="SSF53850">
    <property type="entry name" value="Periplasmic binding protein-like II"/>
    <property type="match status" value="1"/>
</dbReference>
<evidence type="ECO:0000256" key="1">
    <source>
        <dbReference type="ARBA" id="ARBA00009437"/>
    </source>
</evidence>
<dbReference type="InterPro" id="IPR058163">
    <property type="entry name" value="LysR-type_TF_proteobact-type"/>
</dbReference>
<dbReference type="Pfam" id="PF00126">
    <property type="entry name" value="HTH_1"/>
    <property type="match status" value="1"/>
</dbReference>
<dbReference type="OrthoDB" id="9796526at2"/>
<dbReference type="Gene3D" id="1.10.10.10">
    <property type="entry name" value="Winged helix-like DNA-binding domain superfamily/Winged helix DNA-binding domain"/>
    <property type="match status" value="1"/>
</dbReference>
<dbReference type="GO" id="GO:0043565">
    <property type="term" value="F:sequence-specific DNA binding"/>
    <property type="evidence" value="ECO:0007669"/>
    <property type="project" value="TreeGrafter"/>
</dbReference>
<dbReference type="EMBL" id="FWFK01000001">
    <property type="protein sequence ID" value="SLN11806.1"/>
    <property type="molecule type" value="Genomic_DNA"/>
</dbReference>
<proteinExistence type="inferred from homology"/>
<dbReference type="InterPro" id="IPR036390">
    <property type="entry name" value="WH_DNA-bd_sf"/>
</dbReference>
<dbReference type="GO" id="GO:0006351">
    <property type="term" value="P:DNA-templated transcription"/>
    <property type="evidence" value="ECO:0007669"/>
    <property type="project" value="TreeGrafter"/>
</dbReference>
<gene>
    <name evidence="3" type="ORF">ROJ8625_00296</name>
</gene>
<dbReference type="RefSeq" id="WP_085790075.1">
    <property type="nucleotide sequence ID" value="NZ_FWFK01000001.1"/>
</dbReference>
<organism evidence="3 4">
    <name type="scientific">Roseivivax jejudonensis</name>
    <dbReference type="NCBI Taxonomy" id="1529041"/>
    <lineage>
        <taxon>Bacteria</taxon>
        <taxon>Pseudomonadati</taxon>
        <taxon>Pseudomonadota</taxon>
        <taxon>Alphaproteobacteria</taxon>
        <taxon>Rhodobacterales</taxon>
        <taxon>Roseobacteraceae</taxon>
        <taxon>Roseivivax</taxon>
    </lineage>
</organism>
<sequence>MSETTGTGKDGSGRASHDPSVASLASWSDLAAFLAVARHGGLSGAARDIGSSAPTLGRRMRSLERMLGRELFVRRTHGYDLTEAGMRLRDDLQPAEAAILRATTPKQDYALPLVRIAAGTWTMLALTRRLPSITGSPPDLRARLLQGEDILSIPRREAAIGFRNRRPVEAGLAARTLRPVTFAPYAAPGAARQWIVVRAKTPSARWVAARCGHAVAAEVDTPRLALDLALGSVGRTLLPTFVGDAETGLERVGEEIDDLKHDQWLVTHDDDRKLPEIRRALDRIVDAFA</sequence>
<dbReference type="InterPro" id="IPR000847">
    <property type="entry name" value="LysR_HTH_N"/>
</dbReference>
<dbReference type="Proteomes" id="UP000193570">
    <property type="component" value="Unassembled WGS sequence"/>
</dbReference>
<dbReference type="PANTHER" id="PTHR30537:SF3">
    <property type="entry name" value="TRANSCRIPTIONAL REGULATORY PROTEIN"/>
    <property type="match status" value="1"/>
</dbReference>
<dbReference type="PROSITE" id="PS50931">
    <property type="entry name" value="HTH_LYSR"/>
    <property type="match status" value="1"/>
</dbReference>
<feature type="domain" description="HTH lysR-type" evidence="2">
    <location>
        <begin position="27"/>
        <end position="82"/>
    </location>
</feature>
<dbReference type="PANTHER" id="PTHR30537">
    <property type="entry name" value="HTH-TYPE TRANSCRIPTIONAL REGULATOR"/>
    <property type="match status" value="1"/>
</dbReference>
<protein>
    <submittedName>
        <fullName evidence="3">DNA-binding transcriptional activator GcvA</fullName>
    </submittedName>
</protein>